<dbReference type="InterPro" id="IPR000504">
    <property type="entry name" value="RRM_dom"/>
</dbReference>
<dbReference type="GO" id="GO:0097157">
    <property type="term" value="F:pre-mRNA intronic binding"/>
    <property type="evidence" value="ECO:0007669"/>
    <property type="project" value="TreeGrafter"/>
</dbReference>
<feature type="region of interest" description="Disordered" evidence="3">
    <location>
        <begin position="267"/>
        <end position="324"/>
    </location>
</feature>
<feature type="compositionally biased region" description="Low complexity" evidence="3">
    <location>
        <begin position="641"/>
        <end position="652"/>
    </location>
</feature>
<feature type="region of interest" description="Disordered" evidence="3">
    <location>
        <begin position="381"/>
        <end position="484"/>
    </location>
</feature>
<evidence type="ECO:0000313" key="6">
    <source>
        <dbReference type="Proteomes" id="UP000008743"/>
    </source>
</evidence>
<evidence type="ECO:0000259" key="4">
    <source>
        <dbReference type="PROSITE" id="PS50102"/>
    </source>
</evidence>
<feature type="domain" description="RRM" evidence="4">
    <location>
        <begin position="751"/>
        <end position="841"/>
    </location>
</feature>
<feature type="region of interest" description="Disordered" evidence="3">
    <location>
        <begin position="540"/>
        <end position="574"/>
    </location>
</feature>
<feature type="compositionally biased region" description="Low complexity" evidence="3">
    <location>
        <begin position="381"/>
        <end position="395"/>
    </location>
</feature>
<dbReference type="InterPro" id="IPR012677">
    <property type="entry name" value="Nucleotide-bd_a/b_plait_sf"/>
</dbReference>
<gene>
    <name evidence="5" type="ORF">CAOG_000338</name>
</gene>
<dbReference type="PROSITE" id="PS50102">
    <property type="entry name" value="RRM"/>
    <property type="match status" value="1"/>
</dbReference>
<dbReference type="InParanoid" id="A0A0D2WGX4"/>
<feature type="compositionally biased region" description="Basic residues" evidence="3">
    <location>
        <begin position="545"/>
        <end position="559"/>
    </location>
</feature>
<proteinExistence type="predicted"/>
<dbReference type="PANTHER" id="PTHR16105">
    <property type="entry name" value="RNA-BINDING REGION-CONTAINING PROTEIN 3"/>
    <property type="match status" value="1"/>
</dbReference>
<dbReference type="PANTHER" id="PTHR16105:SF0">
    <property type="entry name" value="RNA-BINDING REGION-CONTAINING PROTEIN 3"/>
    <property type="match status" value="1"/>
</dbReference>
<dbReference type="GO" id="GO:0000398">
    <property type="term" value="P:mRNA splicing, via spliceosome"/>
    <property type="evidence" value="ECO:0007669"/>
    <property type="project" value="TreeGrafter"/>
</dbReference>
<dbReference type="InterPro" id="IPR035979">
    <property type="entry name" value="RBD_domain_sf"/>
</dbReference>
<feature type="compositionally biased region" description="Polar residues" evidence="3">
    <location>
        <begin position="696"/>
        <end position="711"/>
    </location>
</feature>
<keyword evidence="1 2" id="KW-0694">RNA-binding</keyword>
<dbReference type="GO" id="GO:0005689">
    <property type="term" value="C:U12-type spliceosomal complex"/>
    <property type="evidence" value="ECO:0007669"/>
    <property type="project" value="TreeGrafter"/>
</dbReference>
<keyword evidence="6" id="KW-1185">Reference proteome</keyword>
<sequence>MQRPSLGAAAAGQSGSRVPPLTKTPVRAATATAVPPPLQPAFTFKTTATTTIAAAVPLPPMLTAAHPRTTSTKPPPLRPVSATMATTAVLQPPMLTAVHPRTTTPMTSSTRPPPAASVAPSRPSSRCARRTKAVRSAATNSTTVTPPPVSTLSTLSTLSISNFPEQWQPAQVLQWLHVLLDSIAPISHAPATVPPLTAASVAASSIGSEHRPTTSAAMLGSGLSLTVIRAQPTVMVSAAFRSRAQLTAARHLLQQAPLPAPLTIVEPGMSVPSRPSVPSLQPNSVPPKTAPRLSAKPNPPIGSAQGKGAQPAPPLTRKADLAGPASRPAAVPFAFSMPPPATFPPPTPEILASIASTLHAHPDIYMQVVNWMMLRGLPFPSSTPAASASTTTQPSNPLPTIPTNGSVGAGSARRKTHVDDPQLSEGESELGSDDEDDPSKPSTSSAAAQMDTSTASSIAPAPRVLSKRARKRMRTITGKHRAKTAKLVGQPMWQPSAAAAAGLPTVFPVDISHANHPTRATAAKRAAQATISVASCTRSATLTKNQKRRARRKEATRKRWAVDNASDEPPSSSQPVLLEAEHAMLRSQQMNDVSAAQSSGTADHVFDLPANAAAAPPVQRSKRRRSGRKNKSVKAVETSRAASAPAAAAIPPLNKKNTSPAEVRASTASSTPKQPKRSKRQKPPSKQPEQPQQQSAASTKPPVNTPAKTTDYASITPLSDADLQAKRLSPDVLAQSKAFAKAEYQPGSQSSRLFIRNLSDRTRLRDLYAVYNRYRAGLTGAPEASLAAASQNVRIQLITGGPFKHQAFVTLANEACASVALEETHGVVIKGKPLVVHFATSDRPRKAKAAKVGAPSVMMSEGADSLPGSEPTGSFDATLSAMVE</sequence>
<feature type="compositionally biased region" description="Low complexity" evidence="3">
    <location>
        <begin position="100"/>
        <end position="126"/>
    </location>
</feature>
<feature type="compositionally biased region" description="Basic residues" evidence="3">
    <location>
        <begin position="465"/>
        <end position="484"/>
    </location>
</feature>
<feature type="compositionally biased region" description="Basic residues" evidence="3">
    <location>
        <begin position="620"/>
        <end position="632"/>
    </location>
</feature>
<evidence type="ECO:0000256" key="2">
    <source>
        <dbReference type="PROSITE-ProRule" id="PRU00176"/>
    </source>
</evidence>
<dbReference type="RefSeq" id="XP_004365209.2">
    <property type="nucleotide sequence ID" value="XM_004365152.2"/>
</dbReference>
<feature type="region of interest" description="Disordered" evidence="3">
    <location>
        <begin position="89"/>
        <end position="151"/>
    </location>
</feature>
<dbReference type="AlphaFoldDB" id="A0A0D2WGX4"/>
<protein>
    <recommendedName>
        <fullName evidence="4">RRM domain-containing protein</fullName>
    </recommendedName>
</protein>
<name>A0A0D2WGX4_CAPO3</name>
<dbReference type="OrthoDB" id="448399at2759"/>
<feature type="region of interest" description="Disordered" evidence="3">
    <location>
        <begin position="1"/>
        <end position="26"/>
    </location>
</feature>
<feature type="compositionally biased region" description="Low complexity" evidence="3">
    <location>
        <begin position="136"/>
        <end position="151"/>
    </location>
</feature>
<dbReference type="EMBL" id="KE346360">
    <property type="protein sequence ID" value="KJE88745.1"/>
    <property type="molecule type" value="Genomic_DNA"/>
</dbReference>
<feature type="compositionally biased region" description="Basic residues" evidence="3">
    <location>
        <begin position="674"/>
        <end position="683"/>
    </location>
</feature>
<organism evidence="5 6">
    <name type="scientific">Capsaspora owczarzaki (strain ATCC 30864)</name>
    <dbReference type="NCBI Taxonomy" id="595528"/>
    <lineage>
        <taxon>Eukaryota</taxon>
        <taxon>Filasterea</taxon>
        <taxon>Capsaspora</taxon>
    </lineage>
</organism>
<evidence type="ECO:0000256" key="3">
    <source>
        <dbReference type="SAM" id="MobiDB-lite"/>
    </source>
</evidence>
<feature type="compositionally biased region" description="Low complexity" evidence="3">
    <location>
        <begin position="1"/>
        <end position="16"/>
    </location>
</feature>
<dbReference type="InterPro" id="IPR045164">
    <property type="entry name" value="RBM41/RNPC3"/>
</dbReference>
<accession>A0A0D2WGX4</accession>
<feature type="region of interest" description="Disordered" evidence="3">
    <location>
        <begin position="609"/>
        <end position="711"/>
    </location>
</feature>
<feature type="compositionally biased region" description="Polar residues" evidence="3">
    <location>
        <begin position="655"/>
        <end position="671"/>
    </location>
</feature>
<reference evidence="6" key="1">
    <citation type="submission" date="2011-02" db="EMBL/GenBank/DDBJ databases">
        <title>The Genome Sequence of Capsaspora owczarzaki ATCC 30864.</title>
        <authorList>
            <person name="Russ C."/>
            <person name="Cuomo C."/>
            <person name="Burger G."/>
            <person name="Gray M.W."/>
            <person name="Holland P.W.H."/>
            <person name="King N."/>
            <person name="Lang F.B.F."/>
            <person name="Roger A.J."/>
            <person name="Ruiz-Trillo I."/>
            <person name="Young S.K."/>
            <person name="Zeng Q."/>
            <person name="Gargeya S."/>
            <person name="Alvarado L."/>
            <person name="Berlin A."/>
            <person name="Chapman S.B."/>
            <person name="Chen Z."/>
            <person name="Freedman E."/>
            <person name="Gellesch M."/>
            <person name="Goldberg J."/>
            <person name="Griggs A."/>
            <person name="Gujja S."/>
            <person name="Heilman E."/>
            <person name="Heiman D."/>
            <person name="Howarth C."/>
            <person name="Mehta T."/>
            <person name="Neiman D."/>
            <person name="Pearson M."/>
            <person name="Roberts A."/>
            <person name="Saif S."/>
            <person name="Shea T."/>
            <person name="Shenoy N."/>
            <person name="Sisk P."/>
            <person name="Stolte C."/>
            <person name="Sykes S."/>
            <person name="White J."/>
            <person name="Yandava C."/>
            <person name="Haas B."/>
            <person name="Nusbaum C."/>
            <person name="Birren B."/>
        </authorList>
    </citation>
    <scope>NUCLEOTIDE SEQUENCE</scope>
    <source>
        <strain evidence="6">ATCC 30864</strain>
    </source>
</reference>
<dbReference type="GO" id="GO:0030626">
    <property type="term" value="F:U12 snRNA binding"/>
    <property type="evidence" value="ECO:0007669"/>
    <property type="project" value="TreeGrafter"/>
</dbReference>
<dbReference type="Gene3D" id="3.30.70.330">
    <property type="match status" value="1"/>
</dbReference>
<dbReference type="STRING" id="595528.A0A0D2WGX4"/>
<evidence type="ECO:0000313" key="5">
    <source>
        <dbReference type="EMBL" id="KJE88745.1"/>
    </source>
</evidence>
<dbReference type="SUPFAM" id="SSF54928">
    <property type="entry name" value="RNA-binding domain, RBD"/>
    <property type="match status" value="1"/>
</dbReference>
<dbReference type="Proteomes" id="UP000008743">
    <property type="component" value="Unassembled WGS sequence"/>
</dbReference>
<feature type="compositionally biased region" description="Polar residues" evidence="3">
    <location>
        <begin position="440"/>
        <end position="457"/>
    </location>
</feature>
<evidence type="ECO:0000256" key="1">
    <source>
        <dbReference type="ARBA" id="ARBA00022884"/>
    </source>
</evidence>
<feature type="compositionally biased region" description="Acidic residues" evidence="3">
    <location>
        <begin position="426"/>
        <end position="437"/>
    </location>
</feature>